<sequence>MAYGDWNGNPTTTPVAIALAVCFCWVPVLAVLSIFRKCRVRFRAYFEERGWVAPVPDEEKLLARQQKAPEICIPPPVHKRRSHQRSHSALTYNSAASNETLRRVDTASSWDPVRHFDPPGASPPPSIAPSMARNNSLRSNFSRPTQSREASVRSVSSTTTLTAGVQGRT</sequence>
<feature type="compositionally biased region" description="Basic residues" evidence="1">
    <location>
        <begin position="77"/>
        <end position="86"/>
    </location>
</feature>
<gene>
    <name evidence="3" type="ORF">B0T26DRAFT_749268</name>
</gene>
<keyword evidence="2" id="KW-0472">Membrane</keyword>
<dbReference type="EMBL" id="JAUIRO010000003">
    <property type="protein sequence ID" value="KAK0721783.1"/>
    <property type="molecule type" value="Genomic_DNA"/>
</dbReference>
<evidence type="ECO:0000313" key="3">
    <source>
        <dbReference type="EMBL" id="KAK0721783.1"/>
    </source>
</evidence>
<feature type="compositionally biased region" description="Low complexity" evidence="1">
    <location>
        <begin position="147"/>
        <end position="163"/>
    </location>
</feature>
<dbReference type="Proteomes" id="UP001172101">
    <property type="component" value="Unassembled WGS sequence"/>
</dbReference>
<feature type="compositionally biased region" description="Polar residues" evidence="1">
    <location>
        <begin position="133"/>
        <end position="145"/>
    </location>
</feature>
<name>A0AA40ATK8_9PEZI</name>
<keyword evidence="4" id="KW-1185">Reference proteome</keyword>
<dbReference type="RefSeq" id="XP_060297707.1">
    <property type="nucleotide sequence ID" value="XM_060445075.1"/>
</dbReference>
<accession>A0AA40ATK8</accession>
<proteinExistence type="predicted"/>
<dbReference type="AlphaFoldDB" id="A0AA40ATK8"/>
<feature type="region of interest" description="Disordered" evidence="1">
    <location>
        <begin position="72"/>
        <end position="95"/>
    </location>
</feature>
<evidence type="ECO:0000256" key="2">
    <source>
        <dbReference type="SAM" id="Phobius"/>
    </source>
</evidence>
<reference evidence="3" key="1">
    <citation type="submission" date="2023-06" db="EMBL/GenBank/DDBJ databases">
        <title>Genome-scale phylogeny and comparative genomics of the fungal order Sordariales.</title>
        <authorList>
            <consortium name="Lawrence Berkeley National Laboratory"/>
            <person name="Hensen N."/>
            <person name="Bonometti L."/>
            <person name="Westerberg I."/>
            <person name="Brannstrom I.O."/>
            <person name="Guillou S."/>
            <person name="Cros-Aarteil S."/>
            <person name="Calhoun S."/>
            <person name="Haridas S."/>
            <person name="Kuo A."/>
            <person name="Mondo S."/>
            <person name="Pangilinan J."/>
            <person name="Riley R."/>
            <person name="LaButti K."/>
            <person name="Andreopoulos B."/>
            <person name="Lipzen A."/>
            <person name="Chen C."/>
            <person name="Yanf M."/>
            <person name="Daum C."/>
            <person name="Ng V."/>
            <person name="Clum A."/>
            <person name="Steindorff A."/>
            <person name="Ohm R."/>
            <person name="Martin F."/>
            <person name="Silar P."/>
            <person name="Natvig D."/>
            <person name="Lalanne C."/>
            <person name="Gautier V."/>
            <person name="Ament-velasquez S.L."/>
            <person name="Kruys A."/>
            <person name="Hutchinson M.I."/>
            <person name="Powell A.J."/>
            <person name="Barry K."/>
            <person name="Miller A.N."/>
            <person name="Grigoriev I.V."/>
            <person name="Debuchy R."/>
            <person name="Gladieux P."/>
            <person name="Thoren M.H."/>
            <person name="Johannesson H."/>
        </authorList>
    </citation>
    <scope>NUCLEOTIDE SEQUENCE</scope>
    <source>
        <strain evidence="3">SMH2392-1A</strain>
    </source>
</reference>
<keyword evidence="2" id="KW-0812">Transmembrane</keyword>
<feature type="transmembrane region" description="Helical" evidence="2">
    <location>
        <begin position="15"/>
        <end position="35"/>
    </location>
</feature>
<comment type="caution">
    <text evidence="3">The sequence shown here is derived from an EMBL/GenBank/DDBJ whole genome shotgun (WGS) entry which is preliminary data.</text>
</comment>
<feature type="region of interest" description="Disordered" evidence="1">
    <location>
        <begin position="108"/>
        <end position="169"/>
    </location>
</feature>
<keyword evidence="2" id="KW-1133">Transmembrane helix</keyword>
<dbReference type="GeneID" id="85328345"/>
<evidence type="ECO:0000313" key="4">
    <source>
        <dbReference type="Proteomes" id="UP001172101"/>
    </source>
</evidence>
<organism evidence="3 4">
    <name type="scientific">Lasiosphaeria miniovina</name>
    <dbReference type="NCBI Taxonomy" id="1954250"/>
    <lineage>
        <taxon>Eukaryota</taxon>
        <taxon>Fungi</taxon>
        <taxon>Dikarya</taxon>
        <taxon>Ascomycota</taxon>
        <taxon>Pezizomycotina</taxon>
        <taxon>Sordariomycetes</taxon>
        <taxon>Sordariomycetidae</taxon>
        <taxon>Sordariales</taxon>
        <taxon>Lasiosphaeriaceae</taxon>
        <taxon>Lasiosphaeria</taxon>
    </lineage>
</organism>
<protein>
    <submittedName>
        <fullName evidence="3">Uncharacterized protein</fullName>
    </submittedName>
</protein>
<evidence type="ECO:0000256" key="1">
    <source>
        <dbReference type="SAM" id="MobiDB-lite"/>
    </source>
</evidence>